<feature type="region of interest" description="Disordered" evidence="1">
    <location>
        <begin position="56"/>
        <end position="79"/>
    </location>
</feature>
<feature type="compositionally biased region" description="Polar residues" evidence="1">
    <location>
        <begin position="60"/>
        <end position="79"/>
    </location>
</feature>
<feature type="domain" description="Reverse transcriptase Ty1/copia-type" evidence="2">
    <location>
        <begin position="157"/>
        <end position="379"/>
    </location>
</feature>
<dbReference type="InterPro" id="IPR043502">
    <property type="entry name" value="DNA/RNA_pol_sf"/>
</dbReference>
<dbReference type="Pfam" id="PF07727">
    <property type="entry name" value="RVT_2"/>
    <property type="match status" value="1"/>
</dbReference>
<proteinExistence type="predicted"/>
<gene>
    <name evidence="3" type="ORF">Tci_691687</name>
</gene>
<dbReference type="EMBL" id="BKCJ010573198">
    <property type="protein sequence ID" value="GFB19716.1"/>
    <property type="molecule type" value="Genomic_DNA"/>
</dbReference>
<protein>
    <submittedName>
        <fullName evidence="3">Retrovirus-related Pol polyprotein from transposon TNT 1-94</fullName>
    </submittedName>
</protein>
<sequence>MRIGASVNFPLRCIADVGNKMHKAFPLLGESSHWQYKFPLPVEEVAHMGNDPLPGVSITEVASGQSSSTASPQTNVQPNHPMTYQNIKWTKDHPLNYIIGPLSRPVSTRLQLHEQALFCYYDAFLTSVEPKTYKEALTKACWIEAMQEELYEFERLEVWELVPRPDKVMMINLKWIYKVKLDELGGILKNKARLVARGYRQEEGIDFEESFALVARLEAIQIFLAYAAQKNMVVYQIDVKTAFLNGNLREEVYISQPDGFVDADNPNHVYKLKKALYGLKQAPRAWYDMLSSFLLSQDFSKGSVDPTLFIRRNGNDLLLVQIYVNDSIFAASTLELCDLFANLMCSKFKMSMMGKISFFLGLQISQNPRGIFINQSKYALESRPDLQFAICMCAR</sequence>
<evidence type="ECO:0000313" key="3">
    <source>
        <dbReference type="EMBL" id="GFB19716.1"/>
    </source>
</evidence>
<evidence type="ECO:0000256" key="1">
    <source>
        <dbReference type="SAM" id="MobiDB-lite"/>
    </source>
</evidence>
<feature type="non-terminal residue" evidence="3">
    <location>
        <position position="395"/>
    </location>
</feature>
<accession>A0A699L096</accession>
<reference evidence="3" key="1">
    <citation type="journal article" date="2019" name="Sci. Rep.">
        <title>Draft genome of Tanacetum cinerariifolium, the natural source of mosquito coil.</title>
        <authorList>
            <person name="Yamashiro T."/>
            <person name="Shiraishi A."/>
            <person name="Satake H."/>
            <person name="Nakayama K."/>
        </authorList>
    </citation>
    <scope>NUCLEOTIDE SEQUENCE</scope>
</reference>
<name>A0A699L096_TANCI</name>
<dbReference type="SUPFAM" id="SSF56672">
    <property type="entry name" value="DNA/RNA polymerases"/>
    <property type="match status" value="1"/>
</dbReference>
<dbReference type="InterPro" id="IPR013103">
    <property type="entry name" value="RVT_2"/>
</dbReference>
<dbReference type="AlphaFoldDB" id="A0A699L096"/>
<organism evidence="3">
    <name type="scientific">Tanacetum cinerariifolium</name>
    <name type="common">Dalmatian daisy</name>
    <name type="synonym">Chrysanthemum cinerariifolium</name>
    <dbReference type="NCBI Taxonomy" id="118510"/>
    <lineage>
        <taxon>Eukaryota</taxon>
        <taxon>Viridiplantae</taxon>
        <taxon>Streptophyta</taxon>
        <taxon>Embryophyta</taxon>
        <taxon>Tracheophyta</taxon>
        <taxon>Spermatophyta</taxon>
        <taxon>Magnoliopsida</taxon>
        <taxon>eudicotyledons</taxon>
        <taxon>Gunneridae</taxon>
        <taxon>Pentapetalae</taxon>
        <taxon>asterids</taxon>
        <taxon>campanulids</taxon>
        <taxon>Asterales</taxon>
        <taxon>Asteraceae</taxon>
        <taxon>Asteroideae</taxon>
        <taxon>Anthemideae</taxon>
        <taxon>Anthemidinae</taxon>
        <taxon>Tanacetum</taxon>
    </lineage>
</organism>
<comment type="caution">
    <text evidence="3">The sequence shown here is derived from an EMBL/GenBank/DDBJ whole genome shotgun (WGS) entry which is preliminary data.</text>
</comment>
<evidence type="ECO:0000259" key="2">
    <source>
        <dbReference type="Pfam" id="PF07727"/>
    </source>
</evidence>